<comment type="caution">
    <text evidence="2">The sequence shown here is derived from an EMBL/GenBank/DDBJ whole genome shotgun (WGS) entry which is preliminary data.</text>
</comment>
<proteinExistence type="predicted"/>
<gene>
    <name evidence="2" type="ORF">thalar_03229</name>
</gene>
<dbReference type="Proteomes" id="UP000015351">
    <property type="component" value="Unassembled WGS sequence"/>
</dbReference>
<sequence>MNLGKTEAKMRHLSAEAKGSSFWDRVRQSIGPARIEGFIDVVSRLTGAVARAMFVVLLICTPSLLLPGVTQDTTQMVVLIGLFAGLVTLIEYGSTYPCLIEFRNAPPFNRVRFLSLFVTVFLLSIIFRGLYEPTTLTRFVQAVGHLVGYVIDFPYSPVRLIMLLVPDQTNVEHMKLMRAAVGLSYLVSLLTLAIFLIVLRVLGWPNRTQAFNFWTNLPTFDPTMGGDVVTRLNRDARFNIALGFFLPFLAPAVARSASGLFNASMMDSPQTLVWMIAIWAFLPASLFMRGIAMNRIADMIDEKRMRGARAVAAGLLPA</sequence>
<dbReference type="AlphaFoldDB" id="S9RHE1"/>
<reference evidence="3" key="1">
    <citation type="journal article" date="2013" name="Stand. Genomic Sci.">
        <title>Genome sequence of the Litoreibacter arenae type strain (DSM 19593(T)), a member of the Roseobacter clade isolated from sea sand.</title>
        <authorList>
            <person name="Riedel T."/>
            <person name="Fiebig A."/>
            <person name="Petersen J."/>
            <person name="Gronow S."/>
            <person name="Kyrpides N.C."/>
            <person name="Goker M."/>
            <person name="Klenk H.P."/>
        </authorList>
    </citation>
    <scope>NUCLEOTIDE SEQUENCE [LARGE SCALE GENOMIC DNA]</scope>
    <source>
        <strain evidence="3">DSM 19593</strain>
    </source>
</reference>
<evidence type="ECO:0000313" key="2">
    <source>
        <dbReference type="EMBL" id="EPX77505.1"/>
    </source>
</evidence>
<feature type="transmembrane region" description="Helical" evidence="1">
    <location>
        <begin position="183"/>
        <end position="202"/>
    </location>
</feature>
<dbReference type="eggNOG" id="ENOG502Z7MC">
    <property type="taxonomic scope" value="Bacteria"/>
</dbReference>
<name>S9RHE1_9RHOB</name>
<dbReference type="STRING" id="1123360.thalar_03229"/>
<feature type="transmembrane region" description="Helical" evidence="1">
    <location>
        <begin position="48"/>
        <end position="70"/>
    </location>
</feature>
<keyword evidence="1" id="KW-1133">Transmembrane helix</keyword>
<feature type="transmembrane region" description="Helical" evidence="1">
    <location>
        <begin position="273"/>
        <end position="296"/>
    </location>
</feature>
<organism evidence="2 3">
    <name type="scientific">Litoreibacter arenae DSM 19593</name>
    <dbReference type="NCBI Taxonomy" id="1123360"/>
    <lineage>
        <taxon>Bacteria</taxon>
        <taxon>Pseudomonadati</taxon>
        <taxon>Pseudomonadota</taxon>
        <taxon>Alphaproteobacteria</taxon>
        <taxon>Rhodobacterales</taxon>
        <taxon>Roseobacteraceae</taxon>
        <taxon>Litoreibacter</taxon>
    </lineage>
</organism>
<evidence type="ECO:0000256" key="1">
    <source>
        <dbReference type="SAM" id="Phobius"/>
    </source>
</evidence>
<protein>
    <submittedName>
        <fullName evidence="2">Membrane protein</fullName>
    </submittedName>
</protein>
<dbReference type="PATRIC" id="fig|1123360.3.peg.3199"/>
<keyword evidence="1" id="KW-0472">Membrane</keyword>
<evidence type="ECO:0000313" key="3">
    <source>
        <dbReference type="Proteomes" id="UP000015351"/>
    </source>
</evidence>
<accession>S9RHE1</accession>
<keyword evidence="3" id="KW-1185">Reference proteome</keyword>
<keyword evidence="1" id="KW-0812">Transmembrane</keyword>
<feature type="transmembrane region" description="Helical" evidence="1">
    <location>
        <begin position="76"/>
        <end position="99"/>
    </location>
</feature>
<dbReference type="EMBL" id="AONI01000015">
    <property type="protein sequence ID" value="EPX77505.1"/>
    <property type="molecule type" value="Genomic_DNA"/>
</dbReference>
<feature type="transmembrane region" description="Helical" evidence="1">
    <location>
        <begin position="240"/>
        <end position="261"/>
    </location>
</feature>
<dbReference type="HOGENOM" id="CLU_1004316_0_0_5"/>
<feature type="transmembrane region" description="Helical" evidence="1">
    <location>
        <begin position="111"/>
        <end position="131"/>
    </location>
</feature>